<evidence type="ECO:0000256" key="1">
    <source>
        <dbReference type="SAM" id="MobiDB-lite"/>
    </source>
</evidence>
<proteinExistence type="predicted"/>
<accession>A0A0K2CMC7</accession>
<dbReference type="Pfam" id="PF23829">
    <property type="entry name" value="DUF7199"/>
    <property type="match status" value="1"/>
</dbReference>
<name>A0A0K2CMC7_9CAUD</name>
<evidence type="ECO:0008006" key="4">
    <source>
        <dbReference type="Google" id="ProtNLM"/>
    </source>
</evidence>
<organism evidence="2 3">
    <name type="scientific">Mycobacterium phage Chadwick</name>
    <dbReference type="NCBI Taxonomy" id="1698366"/>
    <lineage>
        <taxon>Viruses</taxon>
        <taxon>Duplodnaviria</taxon>
        <taxon>Heunggongvirae</taxon>
        <taxon>Uroviricota</taxon>
        <taxon>Caudoviricetes</taxon>
        <taxon>Benedictvirus</taxon>
        <taxon>Benedictvirus chadwick</taxon>
    </lineage>
</organism>
<dbReference type="RefSeq" id="YP_009207738.1">
    <property type="nucleotide sequence ID" value="NC_028897.1"/>
</dbReference>
<dbReference type="Proteomes" id="UP000203217">
    <property type="component" value="Segment"/>
</dbReference>
<feature type="region of interest" description="Disordered" evidence="1">
    <location>
        <begin position="56"/>
        <end position="94"/>
    </location>
</feature>
<gene>
    <name evidence="2" type="ORF">SEA_CHADWICK_74</name>
</gene>
<dbReference type="InterPro" id="IPR055623">
    <property type="entry name" value="DUF7199"/>
</dbReference>
<feature type="compositionally biased region" description="Basic and acidic residues" evidence="1">
    <location>
        <begin position="64"/>
        <end position="85"/>
    </location>
</feature>
<reference evidence="2 3" key="1">
    <citation type="submission" date="2015-07" db="EMBL/GenBank/DDBJ databases">
        <authorList>
            <person name="Black M."/>
            <person name="Gluste F."/>
            <person name="Kahn E."/>
            <person name="Kasera S."/>
            <person name="Browstead H."/>
            <person name="Browstone C.N."/>
            <person name="Yu S."/>
            <person name="Shaffer C.D."/>
            <person name="Hafer-Weston K.A."/>
            <person name="Elgin S.C.R."/>
            <person name="Miller E.S."/>
            <person name="Bradley K.W."/>
            <person name="Asai D.J."/>
            <person name="Bowman C.A."/>
            <person name="Russell D.A."/>
            <person name="Pope W.H."/>
            <person name="Jacobs-Sera D."/>
            <person name="Hendrix R.W."/>
            <person name="Hatfull G.F."/>
        </authorList>
    </citation>
    <scope>NUCLEOTIDE SEQUENCE [LARGE SCALE GENOMIC DNA]</scope>
</reference>
<evidence type="ECO:0000313" key="3">
    <source>
        <dbReference type="Proteomes" id="UP000203217"/>
    </source>
</evidence>
<dbReference type="EMBL" id="KT246486">
    <property type="protein sequence ID" value="ALA06801.1"/>
    <property type="molecule type" value="Genomic_DNA"/>
</dbReference>
<dbReference type="KEGG" id="vg:26634262"/>
<keyword evidence="3" id="KW-1185">Reference proteome</keyword>
<sequence>MRLLLTLVVLVLATILLSLPGVIVEASAAPCIPRSETHVTKHGGLKADSAWHVANGELPTCDSQSHRSDTEKSSSEDSHDDERKSRFCRKRWWC</sequence>
<dbReference type="OrthoDB" id="19134at10239"/>
<evidence type="ECO:0000313" key="2">
    <source>
        <dbReference type="EMBL" id="ALA06801.1"/>
    </source>
</evidence>
<dbReference type="GeneID" id="26634262"/>
<protein>
    <recommendedName>
        <fullName evidence="4">RDF protein</fullName>
    </recommendedName>
</protein>